<evidence type="ECO:0000313" key="3">
    <source>
        <dbReference type="Proteomes" id="UP000236182"/>
    </source>
</evidence>
<reference evidence="2" key="1">
    <citation type="submission" date="2018-04" db="EMBL/GenBank/DDBJ databases">
        <title>Draft Genome Sequences of Chryseobacterium lactis NCTC11390T isolated from milk, Chryseobacterium oncorhynchi 701B-08T from rainbow trout, and Chryseobacterium viscerum 687B-08T from diseased fish.</title>
        <authorList>
            <person name="Jeong J.-J."/>
            <person name="Lee Y.J."/>
            <person name="Pathiraja D."/>
            <person name="Park B."/>
            <person name="Choi I.-G."/>
            <person name="Kim K.D."/>
        </authorList>
    </citation>
    <scope>NUCLEOTIDE SEQUENCE [LARGE SCALE GENOMIC DNA]</scope>
    <source>
        <strain evidence="2">701B-08</strain>
    </source>
</reference>
<feature type="transmembrane region" description="Helical" evidence="1">
    <location>
        <begin position="115"/>
        <end position="132"/>
    </location>
</feature>
<dbReference type="RefSeq" id="WP_109623552.1">
    <property type="nucleotide sequence ID" value="NZ_PPEI02000007.1"/>
</dbReference>
<comment type="caution">
    <text evidence="2">The sequence shown here is derived from an EMBL/GenBank/DDBJ whole genome shotgun (WGS) entry which is preliminary data.</text>
</comment>
<evidence type="ECO:0000256" key="1">
    <source>
        <dbReference type="SAM" id="Phobius"/>
    </source>
</evidence>
<evidence type="ECO:0000313" key="2">
    <source>
        <dbReference type="EMBL" id="PWN60585.1"/>
    </source>
</evidence>
<feature type="transmembrane region" description="Helical" evidence="1">
    <location>
        <begin position="247"/>
        <end position="264"/>
    </location>
</feature>
<accession>A0A316WGD6</accession>
<feature type="transmembrane region" description="Helical" evidence="1">
    <location>
        <begin position="152"/>
        <end position="182"/>
    </location>
</feature>
<keyword evidence="3" id="KW-1185">Reference proteome</keyword>
<evidence type="ECO:0008006" key="4">
    <source>
        <dbReference type="Google" id="ProtNLM"/>
    </source>
</evidence>
<feature type="transmembrane region" description="Helical" evidence="1">
    <location>
        <begin position="294"/>
        <end position="310"/>
    </location>
</feature>
<proteinExistence type="predicted"/>
<protein>
    <recommendedName>
        <fullName evidence="4">Glycosyltransferase RgtA/B/C/D-like domain-containing protein</fullName>
    </recommendedName>
</protein>
<dbReference type="OrthoDB" id="4480251at2"/>
<dbReference type="Proteomes" id="UP000236182">
    <property type="component" value="Unassembled WGS sequence"/>
</dbReference>
<keyword evidence="1" id="KW-0472">Membrane</keyword>
<name>A0A316WGD6_9FLAO</name>
<gene>
    <name evidence="2" type="ORF">C1638_019110</name>
</gene>
<feature type="transmembrane region" description="Helical" evidence="1">
    <location>
        <begin position="317"/>
        <end position="348"/>
    </location>
</feature>
<feature type="transmembrane region" description="Helical" evidence="1">
    <location>
        <begin position="12"/>
        <end position="33"/>
    </location>
</feature>
<feature type="transmembrane region" description="Helical" evidence="1">
    <location>
        <begin position="354"/>
        <end position="371"/>
    </location>
</feature>
<keyword evidence="1" id="KW-0812">Transmembrane</keyword>
<organism evidence="2 3">
    <name type="scientific">Chryseobacterium oncorhynchi</name>
    <dbReference type="NCBI Taxonomy" id="741074"/>
    <lineage>
        <taxon>Bacteria</taxon>
        <taxon>Pseudomonadati</taxon>
        <taxon>Bacteroidota</taxon>
        <taxon>Flavobacteriia</taxon>
        <taxon>Flavobacteriales</taxon>
        <taxon>Weeksellaceae</taxon>
        <taxon>Chryseobacterium group</taxon>
        <taxon>Chryseobacterium</taxon>
    </lineage>
</organism>
<feature type="transmembrane region" description="Helical" evidence="1">
    <location>
        <begin position="194"/>
        <end position="216"/>
    </location>
</feature>
<keyword evidence="1" id="KW-1133">Transmembrane helix</keyword>
<sequence>MNITFKKSLRRPFQYVLGIFSAIYLFFICIYSVDQFDLGFIPSMVGRLQQGQEMYKDFDYIRPFFTLIFWDFLLKWIPATSPYFILICRVTFIIQCFVTCLIFQKLLFDKIRYEISFLFVICFVNVFPIMPWHTVDGIFFGAVSLYFYKKKWLLSTLVFLAITALTKQSFFVFTGIMSLFVLKDILKKNSLVRNDIIASGILFLVLIFAVFQYHIIDNFTLFWNLVFNPSIASSFYDSSIAPYLFKSKWQSALLISCLIIIYLVKIKKEVIENILLIIFPVIIIYPLLNNGAFMGINTLFLLLIVLFLKYNPSEKNVFFLLFLGWTSTISWGANSPTFLVFILLIKFLEDKSHFFGALWMLSLSSFLLIRLKYPYFSDSIFSTHYVFTKDIPAVSGLLIPEKEYEYIMEAESLSSQYPNIIFLPGSPLLDVIHGKYPDRASWEMDVEYPQWKTDLSRLNANVFAVDEKKFALFKDGFYKSTFTVEVMKKKKIVKKTEYFTIYGDE</sequence>
<dbReference type="AlphaFoldDB" id="A0A316WGD6"/>
<feature type="transmembrane region" description="Helical" evidence="1">
    <location>
        <begin position="83"/>
        <end position="103"/>
    </location>
</feature>
<dbReference type="EMBL" id="PPEI02000007">
    <property type="protein sequence ID" value="PWN60585.1"/>
    <property type="molecule type" value="Genomic_DNA"/>
</dbReference>